<comment type="caution">
    <text evidence="2">The sequence shown here is derived from an EMBL/GenBank/DDBJ whole genome shotgun (WGS) entry which is preliminary data.</text>
</comment>
<evidence type="ECO:0000313" key="2">
    <source>
        <dbReference type="EMBL" id="MTG97701.1"/>
    </source>
</evidence>
<dbReference type="InterPro" id="IPR011256">
    <property type="entry name" value="Reg_factor_effector_dom_sf"/>
</dbReference>
<proteinExistence type="predicted"/>
<dbReference type="Gene3D" id="3.20.80.10">
    <property type="entry name" value="Regulatory factor, effector binding domain"/>
    <property type="match status" value="1"/>
</dbReference>
<keyword evidence="3" id="KW-1185">Reference proteome</keyword>
<sequence>MKTIEVKPFYIIGITVRTSNMNNQAANDIPLLWQRFINENTIEQIPSKLSNEIISMYTEYEGDHTLPYTTLLGCKVSSLAQIPRGMTGLAVEGGTYLKFTAKGDLTKGVVIQKWVEIWNQDLARRFTHDYEVYGDKASNASDAEVDIFIAV</sequence>
<dbReference type="PANTHER" id="PTHR36444:SF2">
    <property type="entry name" value="TRANSCRIPTIONAL REGULATOR PROTEIN YOBU-RELATED"/>
    <property type="match status" value="1"/>
</dbReference>
<dbReference type="SMART" id="SM00871">
    <property type="entry name" value="AraC_E_bind"/>
    <property type="match status" value="1"/>
</dbReference>
<dbReference type="PANTHER" id="PTHR36444">
    <property type="entry name" value="TRANSCRIPTIONAL REGULATOR PROTEIN YOBU-RELATED"/>
    <property type="match status" value="1"/>
</dbReference>
<dbReference type="Proteomes" id="UP000438760">
    <property type="component" value="Unassembled WGS sequence"/>
</dbReference>
<dbReference type="AlphaFoldDB" id="A0A6I3LM94"/>
<accession>A0A6I3LM94</accession>
<dbReference type="SUPFAM" id="SSF55136">
    <property type="entry name" value="Probable bacterial effector-binding domain"/>
    <property type="match status" value="1"/>
</dbReference>
<dbReference type="RefSeq" id="WP_155091742.1">
    <property type="nucleotide sequence ID" value="NZ_WMJX01000009.1"/>
</dbReference>
<evidence type="ECO:0000259" key="1">
    <source>
        <dbReference type="SMART" id="SM00871"/>
    </source>
</evidence>
<dbReference type="InterPro" id="IPR029441">
    <property type="entry name" value="Cass2"/>
</dbReference>
<dbReference type="InterPro" id="IPR053182">
    <property type="entry name" value="YobU-like_regulator"/>
</dbReference>
<reference evidence="2 3" key="1">
    <citation type="submission" date="2019-11" db="EMBL/GenBank/DDBJ databases">
        <title>Genome of Strain BIT-d1.</title>
        <authorList>
            <person name="Yang Y."/>
        </authorList>
    </citation>
    <scope>NUCLEOTIDE SEQUENCE [LARGE SCALE GENOMIC DNA]</scope>
    <source>
        <strain evidence="2 3">BIT-d1</strain>
    </source>
</reference>
<evidence type="ECO:0000313" key="3">
    <source>
        <dbReference type="Proteomes" id="UP000438760"/>
    </source>
</evidence>
<dbReference type="InterPro" id="IPR010499">
    <property type="entry name" value="AraC_E-bd"/>
</dbReference>
<protein>
    <submittedName>
        <fullName evidence="2">AraC family transcriptional regulator</fullName>
    </submittedName>
</protein>
<feature type="domain" description="AraC effector-binding" evidence="1">
    <location>
        <begin position="1"/>
        <end position="151"/>
    </location>
</feature>
<organism evidence="2 3">
    <name type="scientific">Myroides albus</name>
    <dbReference type="NCBI Taxonomy" id="2562892"/>
    <lineage>
        <taxon>Bacteria</taxon>
        <taxon>Pseudomonadati</taxon>
        <taxon>Bacteroidota</taxon>
        <taxon>Flavobacteriia</taxon>
        <taxon>Flavobacteriales</taxon>
        <taxon>Flavobacteriaceae</taxon>
        <taxon>Myroides</taxon>
    </lineage>
</organism>
<dbReference type="OrthoDB" id="9801008at2"/>
<gene>
    <name evidence="2" type="ORF">GJV76_06035</name>
</gene>
<dbReference type="EMBL" id="WMJX01000009">
    <property type="protein sequence ID" value="MTG97701.1"/>
    <property type="molecule type" value="Genomic_DNA"/>
</dbReference>
<name>A0A6I3LM94_9FLAO</name>
<dbReference type="Pfam" id="PF14526">
    <property type="entry name" value="Cass2"/>
    <property type="match status" value="1"/>
</dbReference>